<reference evidence="2" key="1">
    <citation type="journal article" date="2019" name="Sci. Rep.">
        <title>Draft genome of Tanacetum cinerariifolium, the natural source of mosquito coil.</title>
        <authorList>
            <person name="Yamashiro T."/>
            <person name="Shiraishi A."/>
            <person name="Satake H."/>
            <person name="Nakayama K."/>
        </authorList>
    </citation>
    <scope>NUCLEOTIDE SEQUENCE</scope>
</reference>
<sequence length="121" mass="12606">IVLANNCKDRTAAVVRQLACEYPGLAVHVAELQLPGTLAHVGQARRLLMDAAAQRLEATAGPSGLILSTDADTQVATDWLAACRAEVASGAAAVGGRILTRPSEPEPEEEVAAELESEHLV</sequence>
<dbReference type="Gene3D" id="3.90.550.10">
    <property type="entry name" value="Spore Coat Polysaccharide Biosynthesis Protein SpsA, Chain A"/>
    <property type="match status" value="1"/>
</dbReference>
<proteinExistence type="predicted"/>
<dbReference type="EMBL" id="BKCJ011750852">
    <property type="protein sequence ID" value="GFD49974.1"/>
    <property type="molecule type" value="Genomic_DNA"/>
</dbReference>
<dbReference type="AlphaFoldDB" id="A0A699WZX4"/>
<organism evidence="2">
    <name type="scientific">Tanacetum cinerariifolium</name>
    <name type="common">Dalmatian daisy</name>
    <name type="synonym">Chrysanthemum cinerariifolium</name>
    <dbReference type="NCBI Taxonomy" id="118510"/>
    <lineage>
        <taxon>Eukaryota</taxon>
        <taxon>Viridiplantae</taxon>
        <taxon>Streptophyta</taxon>
        <taxon>Embryophyta</taxon>
        <taxon>Tracheophyta</taxon>
        <taxon>Spermatophyta</taxon>
        <taxon>Magnoliopsida</taxon>
        <taxon>eudicotyledons</taxon>
        <taxon>Gunneridae</taxon>
        <taxon>Pentapetalae</taxon>
        <taxon>asterids</taxon>
        <taxon>campanulids</taxon>
        <taxon>Asterales</taxon>
        <taxon>Asteraceae</taxon>
        <taxon>Asteroideae</taxon>
        <taxon>Anthemideae</taxon>
        <taxon>Anthemidinae</taxon>
        <taxon>Tanacetum</taxon>
    </lineage>
</organism>
<comment type="caution">
    <text evidence="2">The sequence shown here is derived from an EMBL/GenBank/DDBJ whole genome shotgun (WGS) entry which is preliminary data.</text>
</comment>
<dbReference type="SUPFAM" id="SSF53448">
    <property type="entry name" value="Nucleotide-diphospho-sugar transferases"/>
    <property type="match status" value="1"/>
</dbReference>
<gene>
    <name evidence="2" type="ORF">Tci_921943</name>
</gene>
<feature type="compositionally biased region" description="Acidic residues" evidence="1">
    <location>
        <begin position="105"/>
        <end position="115"/>
    </location>
</feature>
<feature type="region of interest" description="Disordered" evidence="1">
    <location>
        <begin position="99"/>
        <end position="121"/>
    </location>
</feature>
<name>A0A699WZX4_TANCI</name>
<dbReference type="InterPro" id="IPR029044">
    <property type="entry name" value="Nucleotide-diphossugar_trans"/>
</dbReference>
<evidence type="ECO:0000256" key="1">
    <source>
        <dbReference type="SAM" id="MobiDB-lite"/>
    </source>
</evidence>
<evidence type="ECO:0000313" key="2">
    <source>
        <dbReference type="EMBL" id="GFD49974.1"/>
    </source>
</evidence>
<accession>A0A699WZX4</accession>
<protein>
    <recommendedName>
        <fullName evidence="3">Glycosyltransferase 2-like domain-containing protein</fullName>
    </recommendedName>
</protein>
<feature type="non-terminal residue" evidence="2">
    <location>
        <position position="121"/>
    </location>
</feature>
<feature type="non-terminal residue" evidence="2">
    <location>
        <position position="1"/>
    </location>
</feature>
<evidence type="ECO:0008006" key="3">
    <source>
        <dbReference type="Google" id="ProtNLM"/>
    </source>
</evidence>